<name>A0A9P6GUB1_9PLEO</name>
<dbReference type="GO" id="GO:0005576">
    <property type="term" value="C:extracellular region"/>
    <property type="evidence" value="ECO:0007669"/>
    <property type="project" value="UniProtKB-SubCell"/>
</dbReference>
<dbReference type="AlphaFoldDB" id="A0A9P6GUB1"/>
<keyword evidence="5 15" id="KW-0645">Protease</keyword>
<keyword evidence="11 15" id="KW-0482">Metalloprotease</keyword>
<comment type="catalytic activity">
    <reaction evidence="1 15">
        <text>Preferential cleavage of bonds with hydrophobic residues in P1'. Also 3-Asn-|-Gln-4 and 8-Gly-|-Ser-9 bonds in insulin B chain.</text>
        <dbReference type="EC" id="3.4.24.39"/>
    </reaction>
</comment>
<dbReference type="Gene3D" id="2.60.40.2970">
    <property type="match status" value="1"/>
</dbReference>
<evidence type="ECO:0000256" key="8">
    <source>
        <dbReference type="ARBA" id="ARBA00022729"/>
    </source>
</evidence>
<evidence type="ECO:0000256" key="3">
    <source>
        <dbReference type="ARBA" id="ARBA00010279"/>
    </source>
</evidence>
<dbReference type="Gene3D" id="3.40.390.10">
    <property type="entry name" value="Collagenase (Catalytic Domain)"/>
    <property type="match status" value="1"/>
</dbReference>
<evidence type="ECO:0000256" key="10">
    <source>
        <dbReference type="ARBA" id="ARBA00022833"/>
    </source>
</evidence>
<dbReference type="EMBL" id="WJXW01000002">
    <property type="protein sequence ID" value="KAF9740344.1"/>
    <property type="molecule type" value="Genomic_DNA"/>
</dbReference>
<dbReference type="InterPro" id="IPR050414">
    <property type="entry name" value="Fungal_M35_metalloproteases"/>
</dbReference>
<keyword evidence="10 14" id="KW-0862">Zinc</keyword>
<evidence type="ECO:0000256" key="14">
    <source>
        <dbReference type="PIRSR" id="PIRSR601384-2"/>
    </source>
</evidence>
<evidence type="ECO:0000313" key="18">
    <source>
        <dbReference type="Proteomes" id="UP000756921"/>
    </source>
</evidence>
<sequence>MVFPHALLLIKVLISFFDNSIHFFSGLTVQSFNMKVISFAALLALANASVVIKRVSLLDVKLELADNTNVKAAVTNTGSEAIKVFKIGSIFGQHATEKAQVFHGSVKVDFAGIKVRVTTENIPEDSFQVIAPGQTVETSFDVAELHDLSSGGAFDIASVGVFSTAAIDSTEITGAVEYTSNTVTANIDGAEAEKVRREFIKRSAVQTHCTSSKRTSSVNALTNCATLARAAASAAASNTAKVQEYFKSTTSNTISTLQSVFNKVASECASSTSGVSKTYCTDVYGNGCASNVLAYTLPSGSYIVNCPLYFSALPALTKSCHAQDQATTTLHETTHLSQIKGTQDLGYGYAAASRLSTSSALNNADSYALFANAIYAGC</sequence>
<dbReference type="Proteomes" id="UP000756921">
    <property type="component" value="Unassembled WGS sequence"/>
</dbReference>
<evidence type="ECO:0000256" key="5">
    <source>
        <dbReference type="ARBA" id="ARBA00022670"/>
    </source>
</evidence>
<evidence type="ECO:0000256" key="1">
    <source>
        <dbReference type="ARBA" id="ARBA00001187"/>
    </source>
</evidence>
<comment type="similarity">
    <text evidence="3 15">Belongs to the peptidase M35 family.</text>
</comment>
<dbReference type="Pfam" id="PF02102">
    <property type="entry name" value="Peptidase_M35"/>
    <property type="match status" value="1"/>
</dbReference>
<proteinExistence type="inferred from homology"/>
<comment type="caution">
    <text evidence="17">The sequence shown here is derived from an EMBL/GenBank/DDBJ whole genome shotgun (WGS) entry which is preliminary data.</text>
</comment>
<dbReference type="InterPro" id="IPR024079">
    <property type="entry name" value="MetalloPept_cat_dom_sf"/>
</dbReference>
<feature type="binding site" evidence="14">
    <location>
        <position position="331"/>
    </location>
    <ligand>
        <name>Zn(2+)</name>
        <dbReference type="ChEBI" id="CHEBI:29105"/>
        <note>catalytic</note>
    </ligand>
</feature>
<dbReference type="EC" id="3.4.24.39" evidence="15"/>
<dbReference type="SMART" id="SM01351">
    <property type="entry name" value="Aspzincin_M35"/>
    <property type="match status" value="1"/>
</dbReference>
<evidence type="ECO:0000256" key="15">
    <source>
        <dbReference type="RuleBase" id="RU361126"/>
    </source>
</evidence>
<dbReference type="OrthoDB" id="412874at2759"/>
<dbReference type="PRINTS" id="PR00768">
    <property type="entry name" value="DEUTEROLYSIN"/>
</dbReference>
<evidence type="ECO:0000256" key="11">
    <source>
        <dbReference type="ARBA" id="ARBA00023049"/>
    </source>
</evidence>
<dbReference type="CDD" id="cd11008">
    <property type="entry name" value="M35_deuterolysin_like"/>
    <property type="match status" value="1"/>
</dbReference>
<comment type="cofactor">
    <cofactor evidence="14 15">
        <name>Zn(2+)</name>
        <dbReference type="ChEBI" id="CHEBI:29105"/>
    </cofactor>
    <text evidence="14 15">Binds 1 zinc ion per subunit.</text>
</comment>
<dbReference type="PANTHER" id="PTHR37016:SF2">
    <property type="entry name" value="NEUTRAL PROTEASE 2 HOMOLOG SNOG_02177"/>
    <property type="match status" value="1"/>
</dbReference>
<dbReference type="GO" id="GO:0006508">
    <property type="term" value="P:proteolysis"/>
    <property type="evidence" value="ECO:0007669"/>
    <property type="project" value="UniProtKB-KW"/>
</dbReference>
<evidence type="ECO:0000256" key="4">
    <source>
        <dbReference type="ARBA" id="ARBA00022525"/>
    </source>
</evidence>
<dbReference type="GO" id="GO:0046872">
    <property type="term" value="F:metal ion binding"/>
    <property type="evidence" value="ECO:0007669"/>
    <property type="project" value="UniProtKB-KW"/>
</dbReference>
<accession>A0A9P6GUB1</accession>
<keyword evidence="18" id="KW-1185">Reference proteome</keyword>
<evidence type="ECO:0000313" key="17">
    <source>
        <dbReference type="EMBL" id="KAF9740344.1"/>
    </source>
</evidence>
<keyword evidence="12" id="KW-0865">Zymogen</keyword>
<dbReference type="InterPro" id="IPR001384">
    <property type="entry name" value="Peptidase_M35"/>
</dbReference>
<evidence type="ECO:0000256" key="12">
    <source>
        <dbReference type="ARBA" id="ARBA00023145"/>
    </source>
</evidence>
<dbReference type="GO" id="GO:0004222">
    <property type="term" value="F:metalloendopeptidase activity"/>
    <property type="evidence" value="ECO:0007669"/>
    <property type="project" value="InterPro"/>
</dbReference>
<feature type="binding site" evidence="14">
    <location>
        <position position="344"/>
    </location>
    <ligand>
        <name>Zn(2+)</name>
        <dbReference type="ChEBI" id="CHEBI:29105"/>
        <note>catalytic</note>
    </ligand>
</feature>
<evidence type="ECO:0000256" key="7">
    <source>
        <dbReference type="ARBA" id="ARBA00022723"/>
    </source>
</evidence>
<keyword evidence="7 14" id="KW-0479">Metal-binding</keyword>
<evidence type="ECO:0000256" key="9">
    <source>
        <dbReference type="ARBA" id="ARBA00022801"/>
    </source>
</evidence>
<dbReference type="SUPFAM" id="SSF55486">
    <property type="entry name" value="Metalloproteases ('zincins'), catalytic domain"/>
    <property type="match status" value="1"/>
</dbReference>
<feature type="active site" evidence="13">
    <location>
        <position position="332"/>
    </location>
</feature>
<comment type="subcellular location">
    <subcellularLocation>
        <location evidence="2 15">Secreted</location>
    </subcellularLocation>
</comment>
<protein>
    <recommendedName>
        <fullName evidence="15">Neutral protease 2</fullName>
        <ecNumber evidence="15">3.4.24.39</ecNumber>
    </recommendedName>
    <alternativeName>
        <fullName evidence="15">Deuterolysin</fullName>
    </alternativeName>
</protein>
<evidence type="ECO:0000256" key="13">
    <source>
        <dbReference type="PIRSR" id="PIRSR601384-1"/>
    </source>
</evidence>
<organism evidence="17 18">
    <name type="scientific">Paraphaeosphaeria minitans</name>
    <dbReference type="NCBI Taxonomy" id="565426"/>
    <lineage>
        <taxon>Eukaryota</taxon>
        <taxon>Fungi</taxon>
        <taxon>Dikarya</taxon>
        <taxon>Ascomycota</taxon>
        <taxon>Pezizomycotina</taxon>
        <taxon>Dothideomycetes</taxon>
        <taxon>Pleosporomycetidae</taxon>
        <taxon>Pleosporales</taxon>
        <taxon>Massarineae</taxon>
        <taxon>Didymosphaeriaceae</taxon>
        <taxon>Paraphaeosphaeria</taxon>
    </lineage>
</organism>
<dbReference type="PANTHER" id="PTHR37016">
    <property type="match status" value="1"/>
</dbReference>
<feature type="binding site" evidence="14">
    <location>
        <position position="335"/>
    </location>
    <ligand>
        <name>Zn(2+)</name>
        <dbReference type="ChEBI" id="CHEBI:29105"/>
        <note>catalytic</note>
    </ligand>
</feature>
<keyword evidence="9 15" id="KW-0378">Hydrolase</keyword>
<evidence type="ECO:0000259" key="16">
    <source>
        <dbReference type="SMART" id="SM01351"/>
    </source>
</evidence>
<reference evidence="17" key="1">
    <citation type="journal article" date="2020" name="Mol. Plant Microbe Interact.">
        <title>Genome Sequence of the Biocontrol Agent Coniothyrium minitans strain Conio (IMI 134523).</title>
        <authorList>
            <person name="Patel D."/>
            <person name="Shittu T.A."/>
            <person name="Baroncelli R."/>
            <person name="Muthumeenakshi S."/>
            <person name="Osborne T.H."/>
            <person name="Janganan T.K."/>
            <person name="Sreenivasaprasad S."/>
        </authorList>
    </citation>
    <scope>NUCLEOTIDE SEQUENCE</scope>
    <source>
        <strain evidence="17">Conio</strain>
    </source>
</reference>
<keyword evidence="8" id="KW-0732">Signal</keyword>
<feature type="domain" description="Lysine-specific metallo-endopeptidase" evidence="16">
    <location>
        <begin position="233"/>
        <end position="372"/>
    </location>
</feature>
<keyword evidence="6 15" id="KW-0165">Cleavage on pair of basic residues</keyword>
<dbReference type="InterPro" id="IPR029463">
    <property type="entry name" value="Lys_MEP"/>
</dbReference>
<gene>
    <name evidence="17" type="ORF">PMIN01_02979</name>
</gene>
<evidence type="ECO:0000256" key="6">
    <source>
        <dbReference type="ARBA" id="ARBA00022685"/>
    </source>
</evidence>
<evidence type="ECO:0000256" key="2">
    <source>
        <dbReference type="ARBA" id="ARBA00004613"/>
    </source>
</evidence>
<keyword evidence="4 15" id="KW-0964">Secreted</keyword>
<comment type="function">
    <text evidence="15">Secreted metalloproteinase that allows assimilation of proteinaceous substrates. Shows high activities on basic nuclear substrates such as histone and protamine.</text>
</comment>